<dbReference type="InterPro" id="IPR051674">
    <property type="entry name" value="Malate_Decarboxylase"/>
</dbReference>
<evidence type="ECO:0000313" key="9">
    <source>
        <dbReference type="EMBL" id="XCG63129.1"/>
    </source>
</evidence>
<feature type="domain" description="Malic enzyme N-terminal" evidence="8">
    <location>
        <begin position="92"/>
        <end position="225"/>
    </location>
</feature>
<dbReference type="SUPFAM" id="SSF53223">
    <property type="entry name" value="Aminoacid dehydrogenase-like, N-terminal domain"/>
    <property type="match status" value="1"/>
</dbReference>
<feature type="binding site" evidence="4">
    <location>
        <position position="391"/>
    </location>
    <ligand>
        <name>(S)-malate</name>
        <dbReference type="ChEBI" id="CHEBI:15589"/>
    </ligand>
</feature>
<evidence type="ECO:0000256" key="1">
    <source>
        <dbReference type="ARBA" id="ARBA00008785"/>
    </source>
</evidence>
<feature type="binding site" evidence="5">
    <location>
        <position position="211"/>
    </location>
    <ligand>
        <name>a divalent metal cation</name>
        <dbReference type="ChEBI" id="CHEBI:60240"/>
    </ligand>
</feature>
<name>A0AAU8DLV9_9ACTN</name>
<dbReference type="SMART" id="SM00919">
    <property type="entry name" value="Malic_M"/>
    <property type="match status" value="1"/>
</dbReference>
<dbReference type="Gene3D" id="3.40.50.720">
    <property type="entry name" value="NAD(P)-binding Rossmann-like Domain"/>
    <property type="match status" value="1"/>
</dbReference>
<dbReference type="FunFam" id="3.40.50.10380:FF:000003">
    <property type="entry name" value="NADP-dependent malic enzyme"/>
    <property type="match status" value="1"/>
</dbReference>
<keyword evidence="2" id="KW-0560">Oxidoreductase</keyword>
<protein>
    <submittedName>
        <fullName evidence="9">NAD-dependent malic enzyme</fullName>
    </submittedName>
</protein>
<dbReference type="GO" id="GO:0004470">
    <property type="term" value="F:malic enzyme activity"/>
    <property type="evidence" value="ECO:0007669"/>
    <property type="project" value="InterPro"/>
</dbReference>
<feature type="binding site" evidence="4">
    <location>
        <position position="362"/>
    </location>
    <ligand>
        <name>(S)-malate</name>
        <dbReference type="ChEBI" id="CHEBI:15589"/>
    </ligand>
</feature>
<dbReference type="PANTHER" id="PTHR43237">
    <property type="entry name" value="NADP-DEPENDENT MALIC ENZYME"/>
    <property type="match status" value="1"/>
</dbReference>
<feature type="domain" description="Malic enzyme NAD-binding" evidence="7">
    <location>
        <begin position="237"/>
        <end position="459"/>
    </location>
</feature>
<evidence type="ECO:0000256" key="6">
    <source>
        <dbReference type="RuleBase" id="RU003427"/>
    </source>
</evidence>
<evidence type="ECO:0000259" key="7">
    <source>
        <dbReference type="SMART" id="SM00919"/>
    </source>
</evidence>
<feature type="active site" description="Proton acceptor" evidence="3">
    <location>
        <position position="168"/>
    </location>
</feature>
<dbReference type="RefSeq" id="WP_353648744.1">
    <property type="nucleotide sequence ID" value="NZ_CP159218.1"/>
</dbReference>
<dbReference type="PIRSF" id="PIRSF000106">
    <property type="entry name" value="ME"/>
    <property type="match status" value="1"/>
</dbReference>
<comment type="similarity">
    <text evidence="1 6">Belongs to the malic enzymes family.</text>
</comment>
<dbReference type="Gene3D" id="3.40.50.10380">
    <property type="entry name" value="Malic enzyme, N-terminal domain"/>
    <property type="match status" value="1"/>
</dbReference>
<feature type="active site" description="Proton donor" evidence="3">
    <location>
        <position position="113"/>
    </location>
</feature>
<dbReference type="Pfam" id="PF00390">
    <property type="entry name" value="malic"/>
    <property type="match status" value="1"/>
</dbReference>
<organism evidence="9">
    <name type="scientific">Nakamurella sp. A5-74</name>
    <dbReference type="NCBI Taxonomy" id="3158264"/>
    <lineage>
        <taxon>Bacteria</taxon>
        <taxon>Bacillati</taxon>
        <taxon>Actinomycetota</taxon>
        <taxon>Actinomycetes</taxon>
        <taxon>Nakamurellales</taxon>
        <taxon>Nakamurellaceae</taxon>
        <taxon>Nakamurella</taxon>
    </lineage>
</organism>
<dbReference type="PANTHER" id="PTHR43237:SF4">
    <property type="entry name" value="NADP-DEPENDENT MALIC ENZYME"/>
    <property type="match status" value="1"/>
</dbReference>
<dbReference type="InterPro" id="IPR012301">
    <property type="entry name" value="Malic_N_dom"/>
</dbReference>
<dbReference type="GO" id="GO:0051287">
    <property type="term" value="F:NAD binding"/>
    <property type="evidence" value="ECO:0007669"/>
    <property type="project" value="InterPro"/>
</dbReference>
<sequence length="479" mass="49733">MAVPGPGYSITMRIAAPPSATAAGDLTMAVGRAGGVITGFDVVESTAGQMVVDLSTNAQSQDHANAITDAVNELPGVEVRKVSDRTFLVHLGGKIEVNSKVPLRTRDDLSRAYTPGVARICMAIAANPDDARRLTIKRNTIAVVTDGTAVLGLGNIGPAAALPVMEGKAALFKKFAGVDAWPVCLDTTDTEEIIRTVQVLAPVYAGINLEDIAAPRCFEIEARLRELLDIPVFHDDQHGTAIVVVAALRNALRVVGKKIQDCKIVVSGVGAAGSAIIRLLLRSGAADIIANDIRGIVTRDRADMDPNMAQIAEVTNKGDLHGKLADAVAGADVFVGVSAPNILHGKDVATMNSDAIVFALANPDPEIDPMEAQQHAAVVATGRSDYPNQINNVLAFPGVFRGLLDAQAHQITDEMLLAAAEALADVVSDDQLNASYIVPSVFDEKVAPAVARAIVSAAGVHHGGGAKESALMAAAGTGD</sequence>
<evidence type="ECO:0000259" key="8">
    <source>
        <dbReference type="SMART" id="SM01274"/>
    </source>
</evidence>
<dbReference type="PRINTS" id="PR00072">
    <property type="entry name" value="MALOXRDTASE"/>
</dbReference>
<dbReference type="InterPro" id="IPR037062">
    <property type="entry name" value="Malic_N_dom_sf"/>
</dbReference>
<reference evidence="9" key="1">
    <citation type="submission" date="2024-05" db="EMBL/GenBank/DDBJ databases">
        <authorList>
            <person name="Cai S.Y."/>
            <person name="Jin L.M."/>
            <person name="Li H.R."/>
        </authorList>
    </citation>
    <scope>NUCLEOTIDE SEQUENCE</scope>
    <source>
        <strain evidence="9">A5-74</strain>
    </source>
</reference>
<feature type="binding site" evidence="5">
    <location>
        <position position="236"/>
    </location>
    <ligand>
        <name>a divalent metal cation</name>
        <dbReference type="ChEBI" id="CHEBI:60240"/>
    </ligand>
</feature>
<comment type="cofactor">
    <cofactor evidence="5">
        <name>Mg(2+)</name>
        <dbReference type="ChEBI" id="CHEBI:18420"/>
    </cofactor>
    <cofactor evidence="5">
        <name>Mn(2+)</name>
        <dbReference type="ChEBI" id="CHEBI:29035"/>
    </cofactor>
    <text evidence="5">Divalent metal cations. Prefers magnesium or manganese.</text>
</comment>
<dbReference type="CDD" id="cd05311">
    <property type="entry name" value="NAD_bind_2_malic_enz"/>
    <property type="match status" value="1"/>
</dbReference>
<dbReference type="EMBL" id="CP159218">
    <property type="protein sequence ID" value="XCG63129.1"/>
    <property type="molecule type" value="Genomic_DNA"/>
</dbReference>
<dbReference type="SMART" id="SM01274">
    <property type="entry name" value="malic"/>
    <property type="match status" value="1"/>
</dbReference>
<evidence type="ECO:0000256" key="2">
    <source>
        <dbReference type="ARBA" id="ARBA00023002"/>
    </source>
</evidence>
<proteinExistence type="inferred from homology"/>
<evidence type="ECO:0000256" key="5">
    <source>
        <dbReference type="PIRSR" id="PIRSR000106-3"/>
    </source>
</evidence>
<accession>A0AAU8DLV9</accession>
<dbReference type="GO" id="GO:0046872">
    <property type="term" value="F:metal ion binding"/>
    <property type="evidence" value="ECO:0007669"/>
    <property type="project" value="UniProtKB-KW"/>
</dbReference>
<dbReference type="InterPro" id="IPR012302">
    <property type="entry name" value="Malic_NAD-bd"/>
</dbReference>
<evidence type="ECO:0000256" key="3">
    <source>
        <dbReference type="PIRSR" id="PIRSR000106-1"/>
    </source>
</evidence>
<dbReference type="InterPro" id="IPR046346">
    <property type="entry name" value="Aminoacid_DH-like_N_sf"/>
</dbReference>
<dbReference type="InterPro" id="IPR036291">
    <property type="entry name" value="NAD(P)-bd_dom_sf"/>
</dbReference>
<evidence type="ECO:0000256" key="4">
    <source>
        <dbReference type="PIRSR" id="PIRSR000106-2"/>
    </source>
</evidence>
<dbReference type="Pfam" id="PF03949">
    <property type="entry name" value="Malic_M"/>
    <property type="match status" value="1"/>
</dbReference>
<keyword evidence="5 6" id="KW-0479">Metal-binding</keyword>
<dbReference type="InterPro" id="IPR045213">
    <property type="entry name" value="Malic_NAD-bd_bact_type"/>
</dbReference>
<dbReference type="GO" id="GO:0016616">
    <property type="term" value="F:oxidoreductase activity, acting on the CH-OH group of donors, NAD or NADP as acceptor"/>
    <property type="evidence" value="ECO:0007669"/>
    <property type="project" value="InterPro"/>
</dbReference>
<gene>
    <name evidence="9" type="ORF">ABLG96_18270</name>
</gene>
<feature type="binding site" evidence="5">
    <location>
        <position position="210"/>
    </location>
    <ligand>
        <name>a divalent metal cation</name>
        <dbReference type="ChEBI" id="CHEBI:60240"/>
    </ligand>
</feature>
<dbReference type="SUPFAM" id="SSF51735">
    <property type="entry name" value="NAD(P)-binding Rossmann-fold domains"/>
    <property type="match status" value="1"/>
</dbReference>
<dbReference type="InterPro" id="IPR001891">
    <property type="entry name" value="Malic_OxRdtase"/>
</dbReference>
<dbReference type="AlphaFoldDB" id="A0AAU8DLV9"/>